<comment type="similarity">
    <text evidence="3">Belongs to the transpeptidase family.</text>
</comment>
<comment type="caution">
    <text evidence="17">The sequence shown here is derived from an EMBL/GenBank/DDBJ whole genome shotgun (WGS) entry which is preliminary data.</text>
</comment>
<feature type="transmembrane region" description="Helical" evidence="14">
    <location>
        <begin position="20"/>
        <end position="40"/>
    </location>
</feature>
<evidence type="ECO:0000256" key="10">
    <source>
        <dbReference type="ARBA" id="ARBA00022984"/>
    </source>
</evidence>
<evidence type="ECO:0000259" key="15">
    <source>
        <dbReference type="Pfam" id="PF00905"/>
    </source>
</evidence>
<evidence type="ECO:0000313" key="18">
    <source>
        <dbReference type="Proteomes" id="UP001147653"/>
    </source>
</evidence>
<protein>
    <submittedName>
        <fullName evidence="17">Penicillin-binding protein 2</fullName>
        <ecNumber evidence="17">3.4.16.4</ecNumber>
    </submittedName>
</protein>
<dbReference type="InterPro" id="IPR017790">
    <property type="entry name" value="Penicillin-binding_protein_2"/>
</dbReference>
<dbReference type="NCBIfam" id="TIGR03423">
    <property type="entry name" value="pbp2_mrdA"/>
    <property type="match status" value="1"/>
</dbReference>
<dbReference type="GO" id="GO:0071972">
    <property type="term" value="F:peptidoglycan L,D-transpeptidase activity"/>
    <property type="evidence" value="ECO:0007669"/>
    <property type="project" value="TreeGrafter"/>
</dbReference>
<evidence type="ECO:0000256" key="12">
    <source>
        <dbReference type="ARBA" id="ARBA00023136"/>
    </source>
</evidence>
<organism evidence="17 18">
    <name type="scientific">Solirubrobacter phytolaccae</name>
    <dbReference type="NCBI Taxonomy" id="1404360"/>
    <lineage>
        <taxon>Bacteria</taxon>
        <taxon>Bacillati</taxon>
        <taxon>Actinomycetota</taxon>
        <taxon>Thermoleophilia</taxon>
        <taxon>Solirubrobacterales</taxon>
        <taxon>Solirubrobacteraceae</taxon>
        <taxon>Solirubrobacter</taxon>
    </lineage>
</organism>
<feature type="domain" description="Penicillin-binding protein transpeptidase" evidence="15">
    <location>
        <begin position="350"/>
        <end position="704"/>
    </location>
</feature>
<dbReference type="PANTHER" id="PTHR30627:SF2">
    <property type="entry name" value="PEPTIDOGLYCAN D,D-TRANSPEPTIDASE MRDA"/>
    <property type="match status" value="1"/>
</dbReference>
<proteinExistence type="inferred from homology"/>
<evidence type="ECO:0000256" key="11">
    <source>
        <dbReference type="ARBA" id="ARBA00022989"/>
    </source>
</evidence>
<dbReference type="InterPro" id="IPR050515">
    <property type="entry name" value="Beta-lactam/transpept"/>
</dbReference>
<dbReference type="Gene3D" id="3.40.710.10">
    <property type="entry name" value="DD-peptidase/beta-lactamase superfamily"/>
    <property type="match status" value="1"/>
</dbReference>
<keyword evidence="4" id="KW-1003">Cell membrane</keyword>
<keyword evidence="11 14" id="KW-1133">Transmembrane helix</keyword>
<evidence type="ECO:0000256" key="14">
    <source>
        <dbReference type="SAM" id="Phobius"/>
    </source>
</evidence>
<comment type="subcellular location">
    <subcellularLocation>
        <location evidence="2">Cell membrane</location>
    </subcellularLocation>
    <subcellularLocation>
        <location evidence="1">Membrane</location>
        <topology evidence="1">Single-pass membrane protein</topology>
    </subcellularLocation>
</comment>
<dbReference type="GO" id="GO:0008360">
    <property type="term" value="P:regulation of cell shape"/>
    <property type="evidence" value="ECO:0007669"/>
    <property type="project" value="UniProtKB-KW"/>
</dbReference>
<evidence type="ECO:0000256" key="4">
    <source>
        <dbReference type="ARBA" id="ARBA00022475"/>
    </source>
</evidence>
<evidence type="ECO:0000256" key="13">
    <source>
        <dbReference type="ARBA" id="ARBA00023316"/>
    </source>
</evidence>
<dbReference type="Proteomes" id="UP001147653">
    <property type="component" value="Unassembled WGS sequence"/>
</dbReference>
<dbReference type="Gene3D" id="3.90.1310.10">
    <property type="entry name" value="Penicillin-binding protein 2a (Domain 2)"/>
    <property type="match status" value="1"/>
</dbReference>
<dbReference type="EC" id="3.4.16.4" evidence="17"/>
<keyword evidence="13" id="KW-0961">Cell wall biogenesis/degradation</keyword>
<dbReference type="InterPro" id="IPR001460">
    <property type="entry name" value="PCN-bd_Tpept"/>
</dbReference>
<dbReference type="Pfam" id="PF00905">
    <property type="entry name" value="Transpeptidase"/>
    <property type="match status" value="1"/>
</dbReference>
<dbReference type="GO" id="GO:0006508">
    <property type="term" value="P:proteolysis"/>
    <property type="evidence" value="ECO:0007669"/>
    <property type="project" value="UniProtKB-KW"/>
</dbReference>
<dbReference type="InterPro" id="IPR012338">
    <property type="entry name" value="Beta-lactam/transpept-like"/>
</dbReference>
<keyword evidence="8 17" id="KW-0378">Hydrolase</keyword>
<evidence type="ECO:0000256" key="1">
    <source>
        <dbReference type="ARBA" id="ARBA00004167"/>
    </source>
</evidence>
<keyword evidence="18" id="KW-1185">Reference proteome</keyword>
<dbReference type="GO" id="GO:0009252">
    <property type="term" value="P:peptidoglycan biosynthetic process"/>
    <property type="evidence" value="ECO:0007669"/>
    <property type="project" value="UniProtKB-KW"/>
</dbReference>
<name>A0A9X3N7L3_9ACTN</name>
<evidence type="ECO:0000256" key="9">
    <source>
        <dbReference type="ARBA" id="ARBA00022960"/>
    </source>
</evidence>
<dbReference type="SUPFAM" id="SSF56601">
    <property type="entry name" value="beta-lactamase/transpeptidase-like"/>
    <property type="match status" value="1"/>
</dbReference>
<sequence>MPHRVEERLRPITPQLAWRVAVLGGVAFVLFGIVFFRLWYLQVLTGDTARVAASQNGRRTEKIEAPRGDIVDRNAGPLVRTKKAAVVQLVPSSLPEQVLKQASQYQKDLSASETERLGYERRYDAFVRQLRDDGRKTTKAEDKERKQLKKAAAVARKVALPTIPADEPELAELYRRVGEAIDVTPKTIHERVIRSVADTPFSNVTIKTDVPLAKFNYMRERPEYFKGVEVTYRYLREYPEGKLAAQLFGTVSEISTEQMKERKYKDVSQGTRIGQSGLEYSYDKYLRGTDGTTRLVVDAFGSRDDERKVSVTEPKQGQRLRLTIDSELQKTGERALTEAIQNSEYDARAGAFVAMDPRNGEVLAMGSAPSFNASVFAKPFSQKTYEYLTSNSTDAPLLNRATESGYPSASTFKPVTALAALEEGLITPSRKIDDPGHWEYGGRDYQNAKKAVFGSLNVSEALKVSSDIFFFKLGAQANDRGRVIQNWAEKLGYGKKTGIDLPNEKPGLIPDRKWREEGLKAYEKCTDKAGVQKQTTAALFACGGIERGWSGGDNVNLAVGQGDLQATPLQVAVAYAALENGGTIVRPHLGKAIEDGNGVTLQEFRPKAKRKVKMSSRDREAVLSGLRSAAQSDGGTSADVWEGWPMDEYPIYGKTGTAERQPNPDQAWYACFVKDKGRPIVVVVTVEKGGFGAATAAPAARMILSEWFDVGDRDFHAGSSTTR</sequence>
<dbReference type="SUPFAM" id="SSF56519">
    <property type="entry name" value="Penicillin binding protein dimerisation domain"/>
    <property type="match status" value="1"/>
</dbReference>
<evidence type="ECO:0000256" key="2">
    <source>
        <dbReference type="ARBA" id="ARBA00004236"/>
    </source>
</evidence>
<keyword evidence="17" id="KW-0121">Carboxypeptidase</keyword>
<evidence type="ECO:0000256" key="8">
    <source>
        <dbReference type="ARBA" id="ARBA00022801"/>
    </source>
</evidence>
<reference evidence="17" key="1">
    <citation type="submission" date="2022-10" db="EMBL/GenBank/DDBJ databases">
        <title>The WGS of Solirubrobacter phytolaccae KCTC 29190.</title>
        <authorList>
            <person name="Jiang Z."/>
        </authorList>
    </citation>
    <scope>NUCLEOTIDE SEQUENCE</scope>
    <source>
        <strain evidence="17">KCTC 29190</strain>
    </source>
</reference>
<evidence type="ECO:0000256" key="6">
    <source>
        <dbReference type="ARBA" id="ARBA00022670"/>
    </source>
</evidence>
<evidence type="ECO:0000256" key="5">
    <source>
        <dbReference type="ARBA" id="ARBA00022519"/>
    </source>
</evidence>
<accession>A0A9X3N7L3</accession>
<keyword evidence="9" id="KW-0133">Cell shape</keyword>
<keyword evidence="7 14" id="KW-0812">Transmembrane</keyword>
<dbReference type="InterPro" id="IPR005311">
    <property type="entry name" value="PBP_dimer"/>
</dbReference>
<dbReference type="EMBL" id="JAPDDP010000019">
    <property type="protein sequence ID" value="MDA0181228.1"/>
    <property type="molecule type" value="Genomic_DNA"/>
</dbReference>
<keyword evidence="6" id="KW-0645">Protease</keyword>
<dbReference type="AlphaFoldDB" id="A0A9X3N7L3"/>
<evidence type="ECO:0000313" key="17">
    <source>
        <dbReference type="EMBL" id="MDA0181228.1"/>
    </source>
</evidence>
<keyword evidence="10" id="KW-0573">Peptidoglycan synthesis</keyword>
<dbReference type="GO" id="GO:0005886">
    <property type="term" value="C:plasma membrane"/>
    <property type="evidence" value="ECO:0007669"/>
    <property type="project" value="UniProtKB-SubCell"/>
</dbReference>
<dbReference type="GO" id="GO:0009002">
    <property type="term" value="F:serine-type D-Ala-D-Ala carboxypeptidase activity"/>
    <property type="evidence" value="ECO:0007669"/>
    <property type="project" value="UniProtKB-EC"/>
</dbReference>
<evidence type="ECO:0000256" key="3">
    <source>
        <dbReference type="ARBA" id="ARBA00007171"/>
    </source>
</evidence>
<dbReference type="RefSeq" id="WP_270025537.1">
    <property type="nucleotide sequence ID" value="NZ_JAPDDP010000019.1"/>
</dbReference>
<gene>
    <name evidence="17" type="primary">mrdA</name>
    <name evidence="17" type="ORF">OJ997_13050</name>
</gene>
<keyword evidence="5" id="KW-0997">Cell inner membrane</keyword>
<dbReference type="Pfam" id="PF03717">
    <property type="entry name" value="PBP_dimer"/>
    <property type="match status" value="1"/>
</dbReference>
<dbReference type="InterPro" id="IPR036138">
    <property type="entry name" value="PBP_dimer_sf"/>
</dbReference>
<keyword evidence="12 14" id="KW-0472">Membrane</keyword>
<evidence type="ECO:0000256" key="7">
    <source>
        <dbReference type="ARBA" id="ARBA00022692"/>
    </source>
</evidence>
<dbReference type="PANTHER" id="PTHR30627">
    <property type="entry name" value="PEPTIDOGLYCAN D,D-TRANSPEPTIDASE"/>
    <property type="match status" value="1"/>
</dbReference>
<dbReference type="GO" id="GO:0071555">
    <property type="term" value="P:cell wall organization"/>
    <property type="evidence" value="ECO:0007669"/>
    <property type="project" value="UniProtKB-KW"/>
</dbReference>
<evidence type="ECO:0000259" key="16">
    <source>
        <dbReference type="Pfam" id="PF03717"/>
    </source>
</evidence>
<feature type="domain" description="Penicillin-binding protein dimerisation" evidence="16">
    <location>
        <begin position="62"/>
        <end position="302"/>
    </location>
</feature>
<dbReference type="GO" id="GO:0008658">
    <property type="term" value="F:penicillin binding"/>
    <property type="evidence" value="ECO:0007669"/>
    <property type="project" value="InterPro"/>
</dbReference>